<feature type="compositionally biased region" description="Acidic residues" evidence="1">
    <location>
        <begin position="40"/>
        <end position="55"/>
    </location>
</feature>
<dbReference type="Proteomes" id="UP000186817">
    <property type="component" value="Unassembled WGS sequence"/>
</dbReference>
<dbReference type="OrthoDB" id="10581881at2759"/>
<dbReference type="AlphaFoldDB" id="A0A1Q9BQZ5"/>
<gene>
    <name evidence="2" type="ORF">AK812_SmicGene47769</name>
</gene>
<sequence length="84" mass="9609">MARPVSIHARSTKRTLTQREEVGESDEECSDLDEKNMPGDDGDETSSEEEEQEDENREKLMKQLKFPDLDGDHSPGTLCWDIIK</sequence>
<organism evidence="2 3">
    <name type="scientific">Symbiodinium microadriaticum</name>
    <name type="common">Dinoflagellate</name>
    <name type="synonym">Zooxanthella microadriatica</name>
    <dbReference type="NCBI Taxonomy" id="2951"/>
    <lineage>
        <taxon>Eukaryota</taxon>
        <taxon>Sar</taxon>
        <taxon>Alveolata</taxon>
        <taxon>Dinophyceae</taxon>
        <taxon>Suessiales</taxon>
        <taxon>Symbiodiniaceae</taxon>
        <taxon>Symbiodinium</taxon>
    </lineage>
</organism>
<name>A0A1Q9BQZ5_SYMMI</name>
<evidence type="ECO:0000313" key="2">
    <source>
        <dbReference type="EMBL" id="OLP73123.1"/>
    </source>
</evidence>
<comment type="caution">
    <text evidence="2">The sequence shown here is derived from an EMBL/GenBank/DDBJ whole genome shotgun (WGS) entry which is preliminary data.</text>
</comment>
<feature type="compositionally biased region" description="Basic and acidic residues" evidence="1">
    <location>
        <begin position="56"/>
        <end position="73"/>
    </location>
</feature>
<proteinExistence type="predicted"/>
<accession>A0A1Q9BQZ5</accession>
<feature type="non-terminal residue" evidence="2">
    <location>
        <position position="84"/>
    </location>
</feature>
<dbReference type="EMBL" id="LSRX01006306">
    <property type="protein sequence ID" value="OLP73123.1"/>
    <property type="molecule type" value="Genomic_DNA"/>
</dbReference>
<protein>
    <submittedName>
        <fullName evidence="2">Uncharacterized protein</fullName>
    </submittedName>
</protein>
<keyword evidence="3" id="KW-1185">Reference proteome</keyword>
<evidence type="ECO:0000256" key="1">
    <source>
        <dbReference type="SAM" id="MobiDB-lite"/>
    </source>
</evidence>
<evidence type="ECO:0000313" key="3">
    <source>
        <dbReference type="Proteomes" id="UP000186817"/>
    </source>
</evidence>
<reference evidence="2 3" key="1">
    <citation type="submission" date="2016-02" db="EMBL/GenBank/DDBJ databases">
        <title>Genome analysis of coral dinoflagellate symbionts highlights evolutionary adaptations to a symbiotic lifestyle.</title>
        <authorList>
            <person name="Aranda M."/>
            <person name="Li Y."/>
            <person name="Liew Y.J."/>
            <person name="Baumgarten S."/>
            <person name="Simakov O."/>
            <person name="Wilson M."/>
            <person name="Piel J."/>
            <person name="Ashoor H."/>
            <person name="Bougouffa S."/>
            <person name="Bajic V.B."/>
            <person name="Ryu T."/>
            <person name="Ravasi T."/>
            <person name="Bayer T."/>
            <person name="Micklem G."/>
            <person name="Kim H."/>
            <person name="Bhak J."/>
            <person name="Lajeunesse T.C."/>
            <person name="Voolstra C.R."/>
        </authorList>
    </citation>
    <scope>NUCLEOTIDE SEQUENCE [LARGE SCALE GENOMIC DNA]</scope>
    <source>
        <strain evidence="2 3">CCMP2467</strain>
    </source>
</reference>
<feature type="region of interest" description="Disordered" evidence="1">
    <location>
        <begin position="1"/>
        <end position="84"/>
    </location>
</feature>